<gene>
    <name evidence="2" type="ORF">DDE83_001116</name>
</gene>
<dbReference type="Proteomes" id="UP000249619">
    <property type="component" value="Unassembled WGS sequence"/>
</dbReference>
<accession>A0A364NDT9</accession>
<keyword evidence="3" id="KW-1185">Reference proteome</keyword>
<proteinExistence type="predicted"/>
<organism evidence="2 3">
    <name type="scientific">Stemphylium lycopersici</name>
    <name type="common">Tomato gray leaf spot disease fungus</name>
    <name type="synonym">Thyrospora lycopersici</name>
    <dbReference type="NCBI Taxonomy" id="183478"/>
    <lineage>
        <taxon>Eukaryota</taxon>
        <taxon>Fungi</taxon>
        <taxon>Dikarya</taxon>
        <taxon>Ascomycota</taxon>
        <taxon>Pezizomycotina</taxon>
        <taxon>Dothideomycetes</taxon>
        <taxon>Pleosporomycetidae</taxon>
        <taxon>Pleosporales</taxon>
        <taxon>Pleosporineae</taxon>
        <taxon>Pleosporaceae</taxon>
        <taxon>Stemphylium</taxon>
    </lineage>
</organism>
<sequence>MTDPSKFHEKSLWKPILCCLLECDPPDDPGGVRDLLDQLRAKLETVHPTVGVTEAQAKEVLNAEYFAERHHSRSRRHDGISSSAVSGHPHPSPLLSPAAVGFGNWFTAPDAGRASAANMVGTKAEEPELPNSDETYSPYSPSYNLPDYTTPNTPRIKVDPFGSSPTETPKQPVQDRPLEAPHWVRDPNYQSRIHSYFDHRTVGDHDSTTILIVEGPMAEQQNIAPPPLRSSATESPDPKQSGNESMARAPVDPKPMVDSSQFADVDWERSLQGRLEDVVHYGLTILPHEELYSLAIDRAWPIRELQRRAEIDARNDWDKREGLWVYVPTQTEPPTLRRLPDRITSEDSFERDQFEEDARLWVAQRVNNRQPGQSSEGEANAGREINLGALTEEWRKEGYHEHLLRGYVWYRMIKEAPSRQYEIDFLVGQLFDKPWEARRWKPSDDRNDGCDLRIHYAR</sequence>
<feature type="region of interest" description="Disordered" evidence="1">
    <location>
        <begin position="68"/>
        <end position="92"/>
    </location>
</feature>
<reference evidence="3" key="1">
    <citation type="submission" date="2018-05" db="EMBL/GenBank/DDBJ databases">
        <title>Draft genome sequence of Stemphylium lycopersici strain CIDEFI 213.</title>
        <authorList>
            <person name="Medina R."/>
            <person name="Franco M.E.E."/>
            <person name="Lucentini C.G."/>
            <person name="Saparrat M.C.N."/>
            <person name="Balatti P.A."/>
        </authorList>
    </citation>
    <scope>NUCLEOTIDE SEQUENCE [LARGE SCALE GENOMIC DNA]</scope>
    <source>
        <strain evidence="3">CIDEFI 213</strain>
    </source>
</reference>
<dbReference type="EMBL" id="QGDH01000011">
    <property type="protein sequence ID" value="RAR15475.1"/>
    <property type="molecule type" value="Genomic_DNA"/>
</dbReference>
<feature type="region of interest" description="Disordered" evidence="1">
    <location>
        <begin position="149"/>
        <end position="177"/>
    </location>
</feature>
<protein>
    <submittedName>
        <fullName evidence="2">Uncharacterized protein</fullName>
    </submittedName>
</protein>
<evidence type="ECO:0000313" key="2">
    <source>
        <dbReference type="EMBL" id="RAR15475.1"/>
    </source>
</evidence>
<comment type="caution">
    <text evidence="2">The sequence shown here is derived from an EMBL/GenBank/DDBJ whole genome shotgun (WGS) entry which is preliminary data.</text>
</comment>
<feature type="region of interest" description="Disordered" evidence="1">
    <location>
        <begin position="117"/>
        <end position="137"/>
    </location>
</feature>
<feature type="region of interest" description="Disordered" evidence="1">
    <location>
        <begin position="221"/>
        <end position="258"/>
    </location>
</feature>
<feature type="compositionally biased region" description="Polar residues" evidence="1">
    <location>
        <begin position="230"/>
        <end position="244"/>
    </location>
</feature>
<evidence type="ECO:0000313" key="3">
    <source>
        <dbReference type="Proteomes" id="UP000249619"/>
    </source>
</evidence>
<dbReference type="AlphaFoldDB" id="A0A364NDT9"/>
<evidence type="ECO:0000256" key="1">
    <source>
        <dbReference type="SAM" id="MobiDB-lite"/>
    </source>
</evidence>
<name>A0A364NDT9_STELY</name>